<comment type="caution">
    <text evidence="1">The sequence shown here is derived from an EMBL/GenBank/DDBJ whole genome shotgun (WGS) entry which is preliminary data.</text>
</comment>
<sequence length="86" mass="9767">MKLVEVIWMDACIEEAHISKEIANALVALERRQVGYLYRETKGEVVLAYGTIENLFKKDSALDLVMAIPKGCIKEIRQLKEVQSSK</sequence>
<name>X1E6Z0_9ZZZZ</name>
<reference evidence="1" key="1">
    <citation type="journal article" date="2014" name="Front. Microbiol.">
        <title>High frequency of phylogenetically diverse reductive dehalogenase-homologous genes in deep subseafloor sedimentary metagenomes.</title>
        <authorList>
            <person name="Kawai M."/>
            <person name="Futagami T."/>
            <person name="Toyoda A."/>
            <person name="Takaki Y."/>
            <person name="Nishi S."/>
            <person name="Hori S."/>
            <person name="Arai W."/>
            <person name="Tsubouchi T."/>
            <person name="Morono Y."/>
            <person name="Uchiyama I."/>
            <person name="Ito T."/>
            <person name="Fujiyama A."/>
            <person name="Inagaki F."/>
            <person name="Takami H."/>
        </authorList>
    </citation>
    <scope>NUCLEOTIDE SEQUENCE</scope>
    <source>
        <strain evidence="1">Expedition CK06-06</strain>
    </source>
</reference>
<evidence type="ECO:0000313" key="1">
    <source>
        <dbReference type="EMBL" id="GAH04423.1"/>
    </source>
</evidence>
<gene>
    <name evidence="1" type="ORF">S01H4_42207</name>
</gene>
<protein>
    <submittedName>
        <fullName evidence="1">Uncharacterized protein</fullName>
    </submittedName>
</protein>
<dbReference type="AlphaFoldDB" id="X1E6Z0"/>
<accession>X1E6Z0</accession>
<dbReference type="EMBL" id="BART01023158">
    <property type="protein sequence ID" value="GAH04423.1"/>
    <property type="molecule type" value="Genomic_DNA"/>
</dbReference>
<proteinExistence type="predicted"/>
<organism evidence="1">
    <name type="scientific">marine sediment metagenome</name>
    <dbReference type="NCBI Taxonomy" id="412755"/>
    <lineage>
        <taxon>unclassified sequences</taxon>
        <taxon>metagenomes</taxon>
        <taxon>ecological metagenomes</taxon>
    </lineage>
</organism>